<keyword evidence="3" id="KW-0731">Sigma factor</keyword>
<dbReference type="PANTHER" id="PTHR43133">
    <property type="entry name" value="RNA POLYMERASE ECF-TYPE SIGMA FACTO"/>
    <property type="match status" value="1"/>
</dbReference>
<dbReference type="Gene3D" id="1.10.10.10">
    <property type="entry name" value="Winged helix-like DNA-binding domain superfamily/Winged helix DNA-binding domain"/>
    <property type="match status" value="1"/>
</dbReference>
<gene>
    <name evidence="8" type="ORF">JF887_07780</name>
</gene>
<dbReference type="InterPro" id="IPR013249">
    <property type="entry name" value="RNA_pol_sigma70_r4_t2"/>
</dbReference>
<dbReference type="Pfam" id="PF08281">
    <property type="entry name" value="Sigma70_r4_2"/>
    <property type="match status" value="1"/>
</dbReference>
<keyword evidence="4" id="KW-0238">DNA-binding</keyword>
<keyword evidence="5" id="KW-0804">Transcription</keyword>
<feature type="domain" description="RNA polymerase sigma factor 70 region 4 type 2" evidence="7">
    <location>
        <begin position="122"/>
        <end position="174"/>
    </location>
</feature>
<organism evidence="8 9">
    <name type="scientific">Candidatus Amunia macphersoniae</name>
    <dbReference type="NCBI Taxonomy" id="3127014"/>
    <lineage>
        <taxon>Bacteria</taxon>
        <taxon>Bacillati</taxon>
        <taxon>Candidatus Dormiibacterota</taxon>
        <taxon>Candidatus Dormibacteria</taxon>
        <taxon>Candidatus Aeolococcales</taxon>
        <taxon>Candidatus Aeolococcaceae</taxon>
        <taxon>Candidatus Amunia</taxon>
    </lineage>
</organism>
<dbReference type="GO" id="GO:0016987">
    <property type="term" value="F:sigma factor activity"/>
    <property type="evidence" value="ECO:0007669"/>
    <property type="project" value="UniProtKB-KW"/>
</dbReference>
<evidence type="ECO:0000256" key="2">
    <source>
        <dbReference type="ARBA" id="ARBA00023015"/>
    </source>
</evidence>
<evidence type="ECO:0000256" key="4">
    <source>
        <dbReference type="ARBA" id="ARBA00023125"/>
    </source>
</evidence>
<dbReference type="GO" id="GO:0006352">
    <property type="term" value="P:DNA-templated transcription initiation"/>
    <property type="evidence" value="ECO:0007669"/>
    <property type="project" value="InterPro"/>
</dbReference>
<evidence type="ECO:0000313" key="9">
    <source>
        <dbReference type="Proteomes" id="UP000614410"/>
    </source>
</evidence>
<evidence type="ECO:0000256" key="5">
    <source>
        <dbReference type="ARBA" id="ARBA00023163"/>
    </source>
</evidence>
<evidence type="ECO:0000259" key="7">
    <source>
        <dbReference type="Pfam" id="PF08281"/>
    </source>
</evidence>
<comment type="similarity">
    <text evidence="1">Belongs to the sigma-70 factor family. ECF subfamily.</text>
</comment>
<accession>A0A934KQH2</accession>
<protein>
    <submittedName>
        <fullName evidence="8">Sigma-70 family RNA polymerase sigma factor</fullName>
    </submittedName>
</protein>
<dbReference type="Pfam" id="PF04542">
    <property type="entry name" value="Sigma70_r2"/>
    <property type="match status" value="1"/>
</dbReference>
<dbReference type="GO" id="GO:0003677">
    <property type="term" value="F:DNA binding"/>
    <property type="evidence" value="ECO:0007669"/>
    <property type="project" value="UniProtKB-KW"/>
</dbReference>
<dbReference type="Proteomes" id="UP000614410">
    <property type="component" value="Unassembled WGS sequence"/>
</dbReference>
<evidence type="ECO:0000259" key="6">
    <source>
        <dbReference type="Pfam" id="PF04542"/>
    </source>
</evidence>
<dbReference type="Gene3D" id="1.10.1740.10">
    <property type="match status" value="1"/>
</dbReference>
<dbReference type="InterPro" id="IPR013324">
    <property type="entry name" value="RNA_pol_sigma_r3/r4-like"/>
</dbReference>
<keyword evidence="2" id="KW-0805">Transcription regulation</keyword>
<sequence length="182" mass="20560">MLQPADAPAAAFQVLSPLTPERFASEYAGRVHRFAAMVMRNGQDSEDLAQEALLKAIRGLAKFDQRGNVEAWMWRIVINTARDSGRASVRQTALRDRLHARSRAEFAVDPVELTVFNRLRDQDLLDAVRRLPVKPRTIIALRFGAQLSNLEIGEQLRMRPRAVSMALHRALQRLHSVLEAQS</sequence>
<evidence type="ECO:0000256" key="3">
    <source>
        <dbReference type="ARBA" id="ARBA00023082"/>
    </source>
</evidence>
<dbReference type="EMBL" id="JAEKNN010000035">
    <property type="protein sequence ID" value="MBJ7609317.1"/>
    <property type="molecule type" value="Genomic_DNA"/>
</dbReference>
<evidence type="ECO:0000256" key="1">
    <source>
        <dbReference type="ARBA" id="ARBA00010641"/>
    </source>
</evidence>
<dbReference type="SUPFAM" id="SSF88659">
    <property type="entry name" value="Sigma3 and sigma4 domains of RNA polymerase sigma factors"/>
    <property type="match status" value="1"/>
</dbReference>
<dbReference type="InterPro" id="IPR007627">
    <property type="entry name" value="RNA_pol_sigma70_r2"/>
</dbReference>
<dbReference type="PANTHER" id="PTHR43133:SF8">
    <property type="entry name" value="RNA POLYMERASE SIGMA FACTOR HI_1459-RELATED"/>
    <property type="match status" value="1"/>
</dbReference>
<dbReference type="NCBIfam" id="TIGR02937">
    <property type="entry name" value="sigma70-ECF"/>
    <property type="match status" value="1"/>
</dbReference>
<evidence type="ECO:0000313" key="8">
    <source>
        <dbReference type="EMBL" id="MBJ7609317.1"/>
    </source>
</evidence>
<dbReference type="InterPro" id="IPR014284">
    <property type="entry name" value="RNA_pol_sigma-70_dom"/>
</dbReference>
<dbReference type="InterPro" id="IPR013325">
    <property type="entry name" value="RNA_pol_sigma_r2"/>
</dbReference>
<dbReference type="InterPro" id="IPR039425">
    <property type="entry name" value="RNA_pol_sigma-70-like"/>
</dbReference>
<dbReference type="InterPro" id="IPR036388">
    <property type="entry name" value="WH-like_DNA-bd_sf"/>
</dbReference>
<proteinExistence type="inferred from homology"/>
<feature type="domain" description="RNA polymerase sigma-70 region 2" evidence="6">
    <location>
        <begin position="25"/>
        <end position="86"/>
    </location>
</feature>
<dbReference type="AlphaFoldDB" id="A0A934KQH2"/>
<dbReference type="SUPFAM" id="SSF88946">
    <property type="entry name" value="Sigma2 domain of RNA polymerase sigma factors"/>
    <property type="match status" value="1"/>
</dbReference>
<reference evidence="8 9" key="1">
    <citation type="submission" date="2020-10" db="EMBL/GenBank/DDBJ databases">
        <title>Ca. Dormibacterota MAGs.</title>
        <authorList>
            <person name="Montgomery K."/>
        </authorList>
    </citation>
    <scope>NUCLEOTIDE SEQUENCE [LARGE SCALE GENOMIC DNA]</scope>
    <source>
        <strain evidence="8">Mitchell_Peninsula_5</strain>
    </source>
</reference>
<name>A0A934KQH2_9BACT</name>
<comment type="caution">
    <text evidence="8">The sequence shown here is derived from an EMBL/GenBank/DDBJ whole genome shotgun (WGS) entry which is preliminary data.</text>
</comment>